<name>A0A4V5NMR8_9GAMM</name>
<evidence type="ECO:0000313" key="2">
    <source>
        <dbReference type="Proteomes" id="UP000305198"/>
    </source>
</evidence>
<dbReference type="Proteomes" id="UP000305198">
    <property type="component" value="Unassembled WGS sequence"/>
</dbReference>
<protein>
    <submittedName>
        <fullName evidence="1">Uncharacterized protein</fullName>
    </submittedName>
</protein>
<dbReference type="AlphaFoldDB" id="A0A4V5NMR8"/>
<dbReference type="EMBL" id="SWAV01000005">
    <property type="protein sequence ID" value="TKA90387.1"/>
    <property type="molecule type" value="Genomic_DNA"/>
</dbReference>
<sequence length="247" mass="26754">MKAGLKISDDLDDAIASLSRLGSSAGKAQAQAVNEVVKQAEQQLQTEVGSVFDRPTPFTLNAFRIQYAKPSQPEAAIWVKDEKSGASKGLAPEDWFKPQVYGGERALKASERMLRARGILPPGMYAVPGKGARLDAYGNMSRGHIIQLLSGLKAFDRAGSDHNATGSRRSRRRGHENAFFVLRRGQRPLGVAERRGNSIAVVLVFTRAPEYAPRFDFHGVVRKVSENDALIEAAVDKAVADLLGVSG</sequence>
<accession>A0A4V5NMR8</accession>
<comment type="caution">
    <text evidence="1">The sequence shown here is derived from an EMBL/GenBank/DDBJ whole genome shotgun (WGS) entry which is preliminary data.</text>
</comment>
<reference evidence="1 2" key="1">
    <citation type="submission" date="2019-04" db="EMBL/GenBank/DDBJ databases">
        <title>Crypto-aerobic microbial life in anoxic (sulfidic) marine sediments.</title>
        <authorList>
            <person name="Bhattacharya S."/>
            <person name="Roy C."/>
            <person name="Mondal N."/>
            <person name="Sarkar J."/>
            <person name="Mandal S."/>
            <person name="Rameez M.J."/>
            <person name="Ghosh W."/>
        </authorList>
    </citation>
    <scope>NUCLEOTIDE SEQUENCE [LARGE SCALE GENOMIC DNA]</scope>
    <source>
        <strain evidence="1 2">SBBB</strain>
    </source>
</reference>
<proteinExistence type="predicted"/>
<dbReference type="RefSeq" id="WP_136869939.1">
    <property type="nucleotide sequence ID" value="NZ_SWAV01000005.1"/>
</dbReference>
<evidence type="ECO:0000313" key="1">
    <source>
        <dbReference type="EMBL" id="TKA90387.1"/>
    </source>
</evidence>
<organism evidence="1 2">
    <name type="scientific">Halopseudomonas bauzanensis</name>
    <dbReference type="NCBI Taxonomy" id="653930"/>
    <lineage>
        <taxon>Bacteria</taxon>
        <taxon>Pseudomonadati</taxon>
        <taxon>Pseudomonadota</taxon>
        <taxon>Gammaproteobacteria</taxon>
        <taxon>Pseudomonadales</taxon>
        <taxon>Pseudomonadaceae</taxon>
        <taxon>Halopseudomonas</taxon>
    </lineage>
</organism>
<gene>
    <name evidence="1" type="ORF">FA869_14830</name>
</gene>